<dbReference type="SUPFAM" id="SSF46689">
    <property type="entry name" value="Homeodomain-like"/>
    <property type="match status" value="1"/>
</dbReference>
<evidence type="ECO:0000313" key="4">
    <source>
        <dbReference type="EMBL" id="SKB65980.1"/>
    </source>
</evidence>
<dbReference type="AlphaFoldDB" id="A0A1T5D3A1"/>
<dbReference type="Gene3D" id="1.10.357.10">
    <property type="entry name" value="Tetracycline Repressor, domain 2"/>
    <property type="match status" value="1"/>
</dbReference>
<proteinExistence type="predicted"/>
<evidence type="ECO:0000313" key="5">
    <source>
        <dbReference type="Proteomes" id="UP000191112"/>
    </source>
</evidence>
<evidence type="ECO:0000256" key="2">
    <source>
        <dbReference type="PROSITE-ProRule" id="PRU00335"/>
    </source>
</evidence>
<sequence>MEISKEENILFAAEKLFAKNGFGGTSTREICKEANVNISMISYYFGSKEKLYERIFEYRMNESVSFGKDIISKSNLNEWEKFELLIDQFCNRVVRLRAFYTIMQREQLSNKTAFIIDFLKTSKMNFLEFYSKLIKSGYDNGVFTKLPKVEYVHSTIAGTLFAGVNATPMYKEFAGAQNDANFEAVYYEGLSEHLKNVLKYLLGYNEK</sequence>
<dbReference type="InterPro" id="IPR009057">
    <property type="entry name" value="Homeodomain-like_sf"/>
</dbReference>
<dbReference type="SUPFAM" id="SSF48498">
    <property type="entry name" value="Tetracyclin repressor-like, C-terminal domain"/>
    <property type="match status" value="1"/>
</dbReference>
<dbReference type="EMBL" id="FUYZ01000001">
    <property type="protein sequence ID" value="SKB65980.1"/>
    <property type="molecule type" value="Genomic_DNA"/>
</dbReference>
<dbReference type="Proteomes" id="UP000191112">
    <property type="component" value="Unassembled WGS sequence"/>
</dbReference>
<dbReference type="OrthoDB" id="9789566at2"/>
<dbReference type="GO" id="GO:0003677">
    <property type="term" value="F:DNA binding"/>
    <property type="evidence" value="ECO:0007669"/>
    <property type="project" value="UniProtKB-UniRule"/>
</dbReference>
<evidence type="ECO:0000259" key="3">
    <source>
        <dbReference type="PROSITE" id="PS50977"/>
    </source>
</evidence>
<feature type="DNA-binding region" description="H-T-H motif" evidence="2">
    <location>
        <begin position="26"/>
        <end position="45"/>
    </location>
</feature>
<dbReference type="RefSeq" id="WP_079665816.1">
    <property type="nucleotide sequence ID" value="NZ_FUYZ01000001.1"/>
</dbReference>
<dbReference type="STRING" id="619805.SAMN05660477_00550"/>
<gene>
    <name evidence="4" type="ORF">SAMN05660477_00550</name>
</gene>
<evidence type="ECO:0000256" key="1">
    <source>
        <dbReference type="ARBA" id="ARBA00023125"/>
    </source>
</evidence>
<dbReference type="PANTHER" id="PTHR43479">
    <property type="entry name" value="ACREF/ENVCD OPERON REPRESSOR-RELATED"/>
    <property type="match status" value="1"/>
</dbReference>
<dbReference type="Pfam" id="PF00440">
    <property type="entry name" value="TetR_N"/>
    <property type="match status" value="1"/>
</dbReference>
<organism evidence="4 5">
    <name type="scientific">Soonwooa buanensis</name>
    <dbReference type="NCBI Taxonomy" id="619805"/>
    <lineage>
        <taxon>Bacteria</taxon>
        <taxon>Pseudomonadati</taxon>
        <taxon>Bacteroidota</taxon>
        <taxon>Flavobacteriia</taxon>
        <taxon>Flavobacteriales</taxon>
        <taxon>Weeksellaceae</taxon>
        <taxon>Chryseobacterium group</taxon>
        <taxon>Soonwooa</taxon>
    </lineage>
</organism>
<dbReference type="InterPro" id="IPR050624">
    <property type="entry name" value="HTH-type_Tx_Regulator"/>
</dbReference>
<reference evidence="4 5" key="1">
    <citation type="submission" date="2017-02" db="EMBL/GenBank/DDBJ databases">
        <authorList>
            <person name="Peterson S.W."/>
        </authorList>
    </citation>
    <scope>NUCLEOTIDE SEQUENCE [LARGE SCALE GENOMIC DNA]</scope>
    <source>
        <strain evidence="4 5">DSM 22323</strain>
    </source>
</reference>
<feature type="domain" description="HTH tetR-type" evidence="3">
    <location>
        <begin position="3"/>
        <end position="63"/>
    </location>
</feature>
<dbReference type="PRINTS" id="PR00455">
    <property type="entry name" value="HTHTETR"/>
</dbReference>
<dbReference type="PROSITE" id="PS50977">
    <property type="entry name" value="HTH_TETR_2"/>
    <property type="match status" value="1"/>
</dbReference>
<keyword evidence="1 2" id="KW-0238">DNA-binding</keyword>
<dbReference type="InterPro" id="IPR001647">
    <property type="entry name" value="HTH_TetR"/>
</dbReference>
<protein>
    <submittedName>
        <fullName evidence="4">Transcriptional regulator, TetR family</fullName>
    </submittedName>
</protein>
<keyword evidence="5" id="KW-1185">Reference proteome</keyword>
<dbReference type="InterPro" id="IPR036271">
    <property type="entry name" value="Tet_transcr_reg_TetR-rel_C_sf"/>
</dbReference>
<dbReference type="PANTHER" id="PTHR43479:SF11">
    <property type="entry name" value="ACREF_ENVCD OPERON REPRESSOR-RELATED"/>
    <property type="match status" value="1"/>
</dbReference>
<name>A0A1T5D3A1_9FLAO</name>
<accession>A0A1T5D3A1</accession>